<dbReference type="RefSeq" id="WP_119795408.1">
    <property type="nucleotide sequence ID" value="NZ_QYZD01000022.1"/>
</dbReference>
<evidence type="ECO:0000256" key="1">
    <source>
        <dbReference type="ARBA" id="ARBA00009497"/>
    </source>
</evidence>
<dbReference type="PIRSF" id="PIRSF005900">
    <property type="entry name" value="Dps"/>
    <property type="match status" value="1"/>
</dbReference>
<dbReference type="InterPro" id="IPR002177">
    <property type="entry name" value="DPS_DNA-bd"/>
</dbReference>
<dbReference type="Pfam" id="PF00210">
    <property type="entry name" value="Ferritin"/>
    <property type="match status" value="1"/>
</dbReference>
<gene>
    <name evidence="4" type="ORF">DQX05_20855</name>
</gene>
<feature type="domain" description="Ferritin/DPS" evidence="3">
    <location>
        <begin position="8"/>
        <end position="150"/>
    </location>
</feature>
<dbReference type="PRINTS" id="PR01346">
    <property type="entry name" value="HELNAPAPROT"/>
</dbReference>
<dbReference type="InterPro" id="IPR023188">
    <property type="entry name" value="DPS_DNA-bd_CS"/>
</dbReference>
<dbReference type="PROSITE" id="PS00819">
    <property type="entry name" value="DPS_2"/>
    <property type="match status" value="1"/>
</dbReference>
<sequence length="156" mass="17843">MTNQKLQQMLNQQVANLNLMYVKLHNYHWFVKGDMFFTLHEKFEEFYNEITEKMDEVAERLLTIGGKPYATLKEYAANATIPEASGNETAEEMVKQLIADFNQLITEFGEALKEADSIGDNVTNDMLIGMQGDLEKHIWMLSSYLGNVSKAVHQMA</sequence>
<dbReference type="Proteomes" id="UP000266177">
    <property type="component" value="Unassembled WGS sequence"/>
</dbReference>
<evidence type="ECO:0000259" key="3">
    <source>
        <dbReference type="Pfam" id="PF00210"/>
    </source>
</evidence>
<name>A0A3A3GE82_PANTH</name>
<comment type="similarity">
    <text evidence="1 2">Belongs to the Dps family.</text>
</comment>
<dbReference type="InterPro" id="IPR009078">
    <property type="entry name" value="Ferritin-like_SF"/>
</dbReference>
<comment type="caution">
    <text evidence="4">The sequence shown here is derived from an EMBL/GenBank/DDBJ whole genome shotgun (WGS) entry which is preliminary data.</text>
</comment>
<evidence type="ECO:0000313" key="5">
    <source>
        <dbReference type="Proteomes" id="UP000266177"/>
    </source>
</evidence>
<dbReference type="PANTHER" id="PTHR42932:SF1">
    <property type="entry name" value="GENERAL STRESS PROTEIN 20U"/>
    <property type="match status" value="1"/>
</dbReference>
<accession>A0A3A3GE82</accession>
<dbReference type="PROSITE" id="PS00818">
    <property type="entry name" value="DPS_1"/>
    <property type="match status" value="1"/>
</dbReference>
<dbReference type="InterPro" id="IPR008331">
    <property type="entry name" value="Ferritin_DPS_dom"/>
</dbReference>
<dbReference type="CDD" id="cd01043">
    <property type="entry name" value="DPS"/>
    <property type="match status" value="1"/>
</dbReference>
<dbReference type="SUPFAM" id="SSF47240">
    <property type="entry name" value="Ferritin-like"/>
    <property type="match status" value="1"/>
</dbReference>
<dbReference type="Gene3D" id="1.20.1260.10">
    <property type="match status" value="1"/>
</dbReference>
<organism evidence="4 5">
    <name type="scientific">Paenibacillus thiaminolyticus</name>
    <name type="common">Bacillus thiaminolyticus</name>
    <dbReference type="NCBI Taxonomy" id="49283"/>
    <lineage>
        <taxon>Bacteria</taxon>
        <taxon>Bacillati</taxon>
        <taxon>Bacillota</taxon>
        <taxon>Bacilli</taxon>
        <taxon>Bacillales</taxon>
        <taxon>Paenibacillaceae</taxon>
        <taxon>Paenibacillus</taxon>
    </lineage>
</organism>
<proteinExistence type="inferred from homology"/>
<reference evidence="4 5" key="1">
    <citation type="submission" date="2018-09" db="EMBL/GenBank/DDBJ databases">
        <title>Paenibacillus SK2017-BO5.</title>
        <authorList>
            <person name="Piskunova J.V."/>
            <person name="Dubiley S.A."/>
            <person name="Severinov K.V."/>
        </authorList>
    </citation>
    <scope>NUCLEOTIDE SEQUENCE [LARGE SCALE GENOMIC DNA]</scope>
    <source>
        <strain evidence="4 5">BO5</strain>
    </source>
</reference>
<dbReference type="PANTHER" id="PTHR42932">
    <property type="entry name" value="GENERAL STRESS PROTEIN 20U"/>
    <property type="match status" value="1"/>
</dbReference>
<dbReference type="GO" id="GO:0008199">
    <property type="term" value="F:ferric iron binding"/>
    <property type="evidence" value="ECO:0007669"/>
    <property type="project" value="InterPro"/>
</dbReference>
<dbReference type="OrthoDB" id="9797023at2"/>
<protein>
    <submittedName>
        <fullName evidence="4">DNA starvation/stationary phase protection protein</fullName>
    </submittedName>
</protein>
<dbReference type="InterPro" id="IPR012347">
    <property type="entry name" value="Ferritin-like"/>
</dbReference>
<dbReference type="AlphaFoldDB" id="A0A3A3GE82"/>
<evidence type="ECO:0000313" key="4">
    <source>
        <dbReference type="EMBL" id="RJG21670.1"/>
    </source>
</evidence>
<dbReference type="EMBL" id="QYZD01000022">
    <property type="protein sequence ID" value="RJG21670.1"/>
    <property type="molecule type" value="Genomic_DNA"/>
</dbReference>
<dbReference type="GO" id="GO:0016722">
    <property type="term" value="F:oxidoreductase activity, acting on metal ions"/>
    <property type="evidence" value="ECO:0007669"/>
    <property type="project" value="InterPro"/>
</dbReference>
<evidence type="ECO:0000256" key="2">
    <source>
        <dbReference type="RuleBase" id="RU003875"/>
    </source>
</evidence>